<proteinExistence type="predicted"/>
<dbReference type="InterPro" id="IPR045864">
    <property type="entry name" value="aa-tRNA-synth_II/BPL/LPL"/>
</dbReference>
<dbReference type="InterPro" id="IPR006195">
    <property type="entry name" value="aa-tRNA-synth_II"/>
</dbReference>
<evidence type="ECO:0000313" key="11">
    <source>
        <dbReference type="EMBL" id="SSD61466.1"/>
    </source>
</evidence>
<dbReference type="SUPFAM" id="SSF46589">
    <property type="entry name" value="tRNA-binding arm"/>
    <property type="match status" value="1"/>
</dbReference>
<feature type="binding site" evidence="9">
    <location>
        <begin position="297"/>
        <end position="299"/>
    </location>
    <ligand>
        <name>ATP</name>
        <dbReference type="ChEBI" id="CHEBI:30616"/>
    </ligand>
</feature>
<dbReference type="SUPFAM" id="SSF55681">
    <property type="entry name" value="Class II aaRS and biotin synthetases"/>
    <property type="match status" value="1"/>
</dbReference>
<keyword evidence="12" id="KW-1185">Reference proteome</keyword>
<feature type="binding site" evidence="8">
    <location>
        <position position="320"/>
    </location>
    <ligand>
        <name>L-serine</name>
        <dbReference type="ChEBI" id="CHEBI:33384"/>
    </ligand>
</feature>
<name>A0A376B9W3_9ASCO</name>
<dbReference type="InterPro" id="IPR042103">
    <property type="entry name" value="SerRS_1_N_sf"/>
</dbReference>
<evidence type="ECO:0000256" key="5">
    <source>
        <dbReference type="ARBA" id="ARBA00023146"/>
    </source>
</evidence>
<evidence type="ECO:0000256" key="1">
    <source>
        <dbReference type="ARBA" id="ARBA00012840"/>
    </source>
</evidence>
<dbReference type="PIRSF" id="PIRSF001529">
    <property type="entry name" value="Ser-tRNA-synth_IIa"/>
    <property type="match status" value="1"/>
</dbReference>
<keyword evidence="3" id="KW-0547">Nucleotide-binding</keyword>
<reference evidence="12" key="1">
    <citation type="submission" date="2018-06" db="EMBL/GenBank/DDBJ databases">
        <authorList>
            <person name="Guldener U."/>
        </authorList>
    </citation>
    <scope>NUCLEOTIDE SEQUENCE [LARGE SCALE GENOMIC DNA]</scope>
    <source>
        <strain evidence="12">UTAD17</strain>
    </source>
</reference>
<evidence type="ECO:0000256" key="3">
    <source>
        <dbReference type="ARBA" id="ARBA00022741"/>
    </source>
</evidence>
<gene>
    <name evidence="11" type="ORF">SCODWIG_03227</name>
</gene>
<feature type="binding site" evidence="9">
    <location>
        <begin position="384"/>
        <end position="387"/>
    </location>
    <ligand>
        <name>ATP</name>
        <dbReference type="ChEBI" id="CHEBI:30616"/>
    </ligand>
</feature>
<dbReference type="VEuPathDB" id="FungiDB:SCODWIG_03227"/>
<sequence>MMLYRSFHINAPLNKVLRSPKFDVKNIISNLSLYTDSVKKRALVNGPELLNSLQELPKLYNDWKLQNNELSKIQTERKKLELQLYKLKGISEQGSDKFSLISALQDYKQKTKLIISRINDLNSRIHGTCEDLPNLLDASVPFDGKPKIYKMINPLAAYVPDQTRDHLEIMTKHKNLVDFANGSLVTGTSFYYLINEGAELEYALIQYSLRKAKAHGFQICIPPSVARMEIINACGFRPRDMNNEQQIYKIEKNNTGDDADEQLGLIATAEITLAGLGINKVFTNLPLKKVGVTRSYRAEAGARGKDTRGLYRVHEFSKVELFCWCKPEDSSRILQDLRDLQIEIITELGLTAQVLNMPTNDLGAPAYQKYDIEVWMPGRGTFGEVTSTSNCRDFQSRRMNSKYIDENGGQQYIHTLNGTCMAVPRVILAIVENFYNKETNTISIPKVLQPFMNNKEYI</sequence>
<dbReference type="Pfam" id="PF00587">
    <property type="entry name" value="tRNA-synt_2b"/>
    <property type="match status" value="1"/>
</dbReference>
<dbReference type="PANTHER" id="PTHR11778">
    <property type="entry name" value="SERYL-TRNA SYNTHETASE"/>
    <property type="match status" value="1"/>
</dbReference>
<dbReference type="GO" id="GO:0004828">
    <property type="term" value="F:serine-tRNA ligase activity"/>
    <property type="evidence" value="ECO:0007669"/>
    <property type="project" value="UniProtKB-EC"/>
</dbReference>
<keyword evidence="2 11" id="KW-0436">Ligase</keyword>
<feature type="binding site" evidence="8">
    <location>
        <position position="297"/>
    </location>
    <ligand>
        <name>L-serine</name>
        <dbReference type="ChEBI" id="CHEBI:33384"/>
    </ligand>
</feature>
<dbReference type="EMBL" id="UFAJ01000714">
    <property type="protein sequence ID" value="SSD61466.1"/>
    <property type="molecule type" value="Genomic_DNA"/>
</dbReference>
<dbReference type="GO" id="GO:0006434">
    <property type="term" value="P:seryl-tRNA aminoacylation"/>
    <property type="evidence" value="ECO:0007669"/>
    <property type="project" value="InterPro"/>
</dbReference>
<dbReference type="Gene3D" id="1.10.287.40">
    <property type="entry name" value="Serine-tRNA synthetase, tRNA binding domain"/>
    <property type="match status" value="1"/>
</dbReference>
<evidence type="ECO:0000256" key="9">
    <source>
        <dbReference type="PIRSR" id="PIRSR001529-2"/>
    </source>
</evidence>
<dbReference type="InterPro" id="IPR010978">
    <property type="entry name" value="tRNA-bd_arm"/>
</dbReference>
<dbReference type="InterPro" id="IPR002317">
    <property type="entry name" value="Ser-tRNA-ligase_type_1"/>
</dbReference>
<evidence type="ECO:0000256" key="2">
    <source>
        <dbReference type="ARBA" id="ARBA00022598"/>
    </source>
</evidence>
<feature type="binding site" evidence="8">
    <location>
        <position position="268"/>
    </location>
    <ligand>
        <name>L-serine</name>
        <dbReference type="ChEBI" id="CHEBI:33384"/>
    </ligand>
</feature>
<evidence type="ECO:0000256" key="4">
    <source>
        <dbReference type="ARBA" id="ARBA00022840"/>
    </source>
</evidence>
<feature type="site" description="Important for serine binding" evidence="8">
    <location>
        <position position="419"/>
    </location>
</feature>
<dbReference type="PRINTS" id="PR00981">
    <property type="entry name" value="TRNASYNTHSER"/>
</dbReference>
<evidence type="ECO:0000256" key="8">
    <source>
        <dbReference type="PIRSR" id="PIRSR001529-1"/>
    </source>
</evidence>
<dbReference type="EC" id="6.1.1.11" evidence="1"/>
<keyword evidence="4 9" id="KW-0067">ATP-binding</keyword>
<evidence type="ECO:0000256" key="6">
    <source>
        <dbReference type="ARBA" id="ARBA00031113"/>
    </source>
</evidence>
<feature type="binding site" evidence="9">
    <location>
        <begin position="313"/>
        <end position="316"/>
    </location>
    <ligand>
        <name>ATP</name>
        <dbReference type="ChEBI" id="CHEBI:30616"/>
    </ligand>
</feature>
<feature type="domain" description="Aminoacyl-transfer RNA synthetases class-II family profile" evidence="10">
    <location>
        <begin position="165"/>
        <end position="450"/>
    </location>
</feature>
<dbReference type="Proteomes" id="UP000262825">
    <property type="component" value="Unassembled WGS sequence"/>
</dbReference>
<dbReference type="Gene3D" id="3.30.930.10">
    <property type="entry name" value="Bira Bifunctional Protein, Domain 2"/>
    <property type="match status" value="1"/>
</dbReference>
<accession>A0A376B9W3</accession>
<dbReference type="OrthoDB" id="10264585at2759"/>
<evidence type="ECO:0000256" key="7">
    <source>
        <dbReference type="ARBA" id="ARBA00034892"/>
    </source>
</evidence>
<dbReference type="NCBIfam" id="TIGR00414">
    <property type="entry name" value="serS"/>
    <property type="match status" value="1"/>
</dbReference>
<evidence type="ECO:0000313" key="12">
    <source>
        <dbReference type="Proteomes" id="UP000262825"/>
    </source>
</evidence>
<dbReference type="PROSITE" id="PS50862">
    <property type="entry name" value="AA_TRNA_LIGASE_II"/>
    <property type="match status" value="1"/>
</dbReference>
<protein>
    <recommendedName>
        <fullName evidence="1">serine--tRNA ligase</fullName>
        <ecNumber evidence="1">6.1.1.11</ecNumber>
    </recommendedName>
    <alternativeName>
        <fullName evidence="6">Seryl-tRNA synthetase</fullName>
    </alternativeName>
    <alternativeName>
        <fullName evidence="7">Seryl-tRNA(Ser) synthetase</fullName>
    </alternativeName>
</protein>
<organism evidence="11 12">
    <name type="scientific">Saccharomycodes ludwigii</name>
    <dbReference type="NCBI Taxonomy" id="36035"/>
    <lineage>
        <taxon>Eukaryota</taxon>
        <taxon>Fungi</taxon>
        <taxon>Dikarya</taxon>
        <taxon>Ascomycota</taxon>
        <taxon>Saccharomycotina</taxon>
        <taxon>Saccharomycetes</taxon>
        <taxon>Saccharomycodales</taxon>
        <taxon>Saccharomycodaceae</taxon>
        <taxon>Saccharomycodes</taxon>
    </lineage>
</organism>
<feature type="binding site" evidence="8">
    <location>
        <position position="417"/>
    </location>
    <ligand>
        <name>L-serine</name>
        <dbReference type="ChEBI" id="CHEBI:33384"/>
    </ligand>
</feature>
<keyword evidence="5" id="KW-0030">Aminoacyl-tRNA synthetase</keyword>
<dbReference type="AlphaFoldDB" id="A0A376B9W3"/>
<dbReference type="InterPro" id="IPR002314">
    <property type="entry name" value="aa-tRNA-synt_IIb"/>
</dbReference>
<evidence type="ECO:0000259" key="10">
    <source>
        <dbReference type="PROSITE" id="PS50862"/>
    </source>
</evidence>
<dbReference type="GO" id="GO:0005524">
    <property type="term" value="F:ATP binding"/>
    <property type="evidence" value="ECO:0007669"/>
    <property type="project" value="UniProtKB-KW"/>
</dbReference>